<feature type="transmembrane region" description="Helical" evidence="1">
    <location>
        <begin position="88"/>
        <end position="112"/>
    </location>
</feature>
<feature type="transmembrane region" description="Helical" evidence="1">
    <location>
        <begin position="26"/>
        <end position="44"/>
    </location>
</feature>
<organism evidence="2 3">
    <name type="scientific">Actinokineospora alba</name>
    <dbReference type="NCBI Taxonomy" id="504798"/>
    <lineage>
        <taxon>Bacteria</taxon>
        <taxon>Bacillati</taxon>
        <taxon>Actinomycetota</taxon>
        <taxon>Actinomycetes</taxon>
        <taxon>Pseudonocardiales</taxon>
        <taxon>Pseudonocardiaceae</taxon>
        <taxon>Actinokineospora</taxon>
    </lineage>
</organism>
<keyword evidence="1" id="KW-1133">Transmembrane helix</keyword>
<reference evidence="3" key="1">
    <citation type="submission" date="2016-10" db="EMBL/GenBank/DDBJ databases">
        <authorList>
            <person name="Varghese N."/>
            <person name="Submissions S."/>
        </authorList>
    </citation>
    <scope>NUCLEOTIDE SEQUENCE [LARGE SCALE GENOMIC DNA]</scope>
    <source>
        <strain evidence="3">IBRC-M 10655</strain>
    </source>
</reference>
<gene>
    <name evidence="2" type="ORF">SAMN05192558_109237</name>
</gene>
<accession>A0A1H0T2N1</accession>
<keyword evidence="1" id="KW-0812">Transmembrane</keyword>
<dbReference type="EMBL" id="FNJB01000009">
    <property type="protein sequence ID" value="SDP48303.1"/>
    <property type="molecule type" value="Genomic_DNA"/>
</dbReference>
<proteinExistence type="predicted"/>
<feature type="transmembrane region" description="Helical" evidence="1">
    <location>
        <begin position="56"/>
        <end position="81"/>
    </location>
</feature>
<name>A0A1H0T2N1_9PSEU</name>
<keyword evidence="3" id="KW-1185">Reference proteome</keyword>
<feature type="transmembrane region" description="Helical" evidence="1">
    <location>
        <begin position="132"/>
        <end position="152"/>
    </location>
</feature>
<evidence type="ECO:0000313" key="3">
    <source>
        <dbReference type="Proteomes" id="UP000199651"/>
    </source>
</evidence>
<dbReference type="AlphaFoldDB" id="A0A1H0T2N1"/>
<sequence length="164" mass="17593">MESRRTVHPIPGAPHGTDLTRRVQKWLTAATLIVPSTMLAYAVIDVRVGVQHVDLAVLPAAVLGLLFTVVTSLLVGLIGVGDHRAIRVAAVICAVFDKVFILAAMVYLWFALTALTHVLGIRYFVAELDSPVLTTFQAGVLAALSTIAWRVVDNSADLLAGLKR</sequence>
<dbReference type="Proteomes" id="UP000199651">
    <property type="component" value="Unassembled WGS sequence"/>
</dbReference>
<protein>
    <submittedName>
        <fullName evidence="2">Uncharacterized protein</fullName>
    </submittedName>
</protein>
<evidence type="ECO:0000256" key="1">
    <source>
        <dbReference type="SAM" id="Phobius"/>
    </source>
</evidence>
<evidence type="ECO:0000313" key="2">
    <source>
        <dbReference type="EMBL" id="SDP48303.1"/>
    </source>
</evidence>
<keyword evidence="1" id="KW-0472">Membrane</keyword>